<feature type="region of interest" description="Disordered" evidence="5">
    <location>
        <begin position="1"/>
        <end position="57"/>
    </location>
</feature>
<dbReference type="CDD" id="cd13910">
    <property type="entry name" value="CuRO_3_MCO_like_4"/>
    <property type="match status" value="1"/>
</dbReference>
<feature type="transmembrane region" description="Helical" evidence="6">
    <location>
        <begin position="70"/>
        <end position="92"/>
    </location>
</feature>
<dbReference type="AlphaFoldDB" id="A0A072PLF3"/>
<name>A0A072PLF3_9EURO</name>
<accession>A0A072PLF3</accession>
<dbReference type="PANTHER" id="PTHR11709">
    <property type="entry name" value="MULTI-COPPER OXIDASE"/>
    <property type="match status" value="1"/>
</dbReference>
<feature type="domain" description="Plastocyanin-like" evidence="7">
    <location>
        <begin position="268"/>
        <end position="399"/>
    </location>
</feature>
<dbReference type="InterPro" id="IPR033138">
    <property type="entry name" value="Cu_oxidase_CS"/>
</dbReference>
<evidence type="ECO:0000256" key="3">
    <source>
        <dbReference type="ARBA" id="ARBA00023002"/>
    </source>
</evidence>
<dbReference type="Gene3D" id="2.60.40.420">
    <property type="entry name" value="Cupredoxins - blue copper proteins"/>
    <property type="match status" value="3"/>
</dbReference>
<dbReference type="InterPro" id="IPR002355">
    <property type="entry name" value="Cu_oxidase_Cu_BS"/>
</dbReference>
<dbReference type="GO" id="GO:0016491">
    <property type="term" value="F:oxidoreductase activity"/>
    <property type="evidence" value="ECO:0007669"/>
    <property type="project" value="UniProtKB-KW"/>
</dbReference>
<dbReference type="VEuPathDB" id="FungiDB:A1O9_07911"/>
<keyword evidence="6" id="KW-0472">Membrane</keyword>
<dbReference type="EMBL" id="AMGV01000006">
    <property type="protein sequence ID" value="KEF56330.1"/>
    <property type="molecule type" value="Genomic_DNA"/>
</dbReference>
<sequence length="689" mass="76556">MDSGNEEGLARRNSTFTYKASEESTRPEFRHETAAAQDEDPLLSDEEQSPRQGFSESNSLRIQSKGLTELPAWSTILLTLLILGLILFFQAFSYYANLLLRSHEHTTHDQAVGMLGIPCHPGEHIHRKATTLNYNFTVSAAFERPDGVKKRVYLVNGAFPGPTIECRAGDTLSIHVTNAISDGEGISLHWHGLEMRNANQMDGAIGFTQAPIPVGSTFTYEFQIDQNQSGTFWWHAHSQVQRGDGLYGGLIVHQPVVNQTEPRPSEALLLVGDWYHRTAQDVLAWFTSAAAIGNEPVPDSILINGKGIFDCSMAVTARPVECSSVESNHFLPIFDRHAREGNVRLRIVNAGSLAGFTLKFSGAKVKPLAADGDNPIEADGHYNSVGVIYPGERVDLLLEWTGASILPPKVEIQLDPENFRLPNPALSPNQDFVLLKPAIVSRTNRVIARSLDRHHLRLEQQNEEPVHFDLESATGITYGSAAFELPEPSQEPIVVYTKTEKLARLSYHPKSFINRTSWSPQTDSDTGLRQPLISLPRHQWDRNQLVPYIALPLTVDSNETMAGTGKNGTCIDIIINNLDDGAHPFHLHGHSFWVLRSYRAEDRSWGSFNPYSSTPPDSDHASHFRLNTRTPIRKDTISVPRRGHVVLRLWTDNPGIWMLHCHVLVHQASGMAMGLQIGGDLDSTRGLSF</sequence>
<comment type="caution">
    <text evidence="10">The sequence shown here is derived from an EMBL/GenBank/DDBJ whole genome shotgun (WGS) entry which is preliminary data.</text>
</comment>
<keyword evidence="6" id="KW-0812">Transmembrane</keyword>
<dbReference type="InterPro" id="IPR001117">
    <property type="entry name" value="Cu-oxidase_2nd"/>
</dbReference>
<gene>
    <name evidence="10" type="ORF">A1O9_07911</name>
</gene>
<keyword evidence="3" id="KW-0560">Oxidoreductase</keyword>
<feature type="domain" description="Plastocyanin-like" evidence="9">
    <location>
        <begin position="144"/>
        <end position="255"/>
    </location>
</feature>
<evidence type="ECO:0000259" key="8">
    <source>
        <dbReference type="Pfam" id="PF07731"/>
    </source>
</evidence>
<dbReference type="InterPro" id="IPR045087">
    <property type="entry name" value="Cu-oxidase_fam"/>
</dbReference>
<dbReference type="GO" id="GO:0005507">
    <property type="term" value="F:copper ion binding"/>
    <property type="evidence" value="ECO:0007669"/>
    <property type="project" value="InterPro"/>
</dbReference>
<dbReference type="PROSITE" id="PS00079">
    <property type="entry name" value="MULTICOPPER_OXIDASE1"/>
    <property type="match status" value="1"/>
</dbReference>
<dbReference type="Proteomes" id="UP000027920">
    <property type="component" value="Unassembled WGS sequence"/>
</dbReference>
<evidence type="ECO:0000256" key="4">
    <source>
        <dbReference type="ARBA" id="ARBA00023008"/>
    </source>
</evidence>
<dbReference type="CDD" id="cd04205">
    <property type="entry name" value="CuRO_2_LCC_like"/>
    <property type="match status" value="1"/>
</dbReference>
<evidence type="ECO:0000313" key="11">
    <source>
        <dbReference type="Proteomes" id="UP000027920"/>
    </source>
</evidence>
<dbReference type="Pfam" id="PF00394">
    <property type="entry name" value="Cu-oxidase"/>
    <property type="match status" value="1"/>
</dbReference>
<dbReference type="GeneID" id="25282824"/>
<feature type="compositionally biased region" description="Basic and acidic residues" evidence="5">
    <location>
        <begin position="20"/>
        <end position="33"/>
    </location>
</feature>
<keyword evidence="6" id="KW-1133">Transmembrane helix</keyword>
<dbReference type="InterPro" id="IPR011707">
    <property type="entry name" value="Cu-oxidase-like_N"/>
</dbReference>
<evidence type="ECO:0000259" key="9">
    <source>
        <dbReference type="Pfam" id="PF07732"/>
    </source>
</evidence>
<evidence type="ECO:0000259" key="7">
    <source>
        <dbReference type="Pfam" id="PF00394"/>
    </source>
</evidence>
<dbReference type="PANTHER" id="PTHR11709:SF394">
    <property type="entry name" value="FI03373P-RELATED"/>
    <property type="match status" value="1"/>
</dbReference>
<evidence type="ECO:0000256" key="5">
    <source>
        <dbReference type="SAM" id="MobiDB-lite"/>
    </source>
</evidence>
<dbReference type="InterPro" id="IPR008972">
    <property type="entry name" value="Cupredoxin"/>
</dbReference>
<dbReference type="Pfam" id="PF07731">
    <property type="entry name" value="Cu-oxidase_2"/>
    <property type="match status" value="1"/>
</dbReference>
<dbReference type="SUPFAM" id="SSF49503">
    <property type="entry name" value="Cupredoxins"/>
    <property type="match status" value="3"/>
</dbReference>
<reference evidence="10 11" key="1">
    <citation type="submission" date="2013-03" db="EMBL/GenBank/DDBJ databases">
        <title>The Genome Sequence of Exophiala aquamarina CBS 119918.</title>
        <authorList>
            <consortium name="The Broad Institute Genomics Platform"/>
            <person name="Cuomo C."/>
            <person name="de Hoog S."/>
            <person name="Gorbushina A."/>
            <person name="Walker B."/>
            <person name="Young S.K."/>
            <person name="Zeng Q."/>
            <person name="Gargeya S."/>
            <person name="Fitzgerald M."/>
            <person name="Haas B."/>
            <person name="Abouelleil A."/>
            <person name="Allen A.W."/>
            <person name="Alvarado L."/>
            <person name="Arachchi H.M."/>
            <person name="Berlin A.M."/>
            <person name="Chapman S.B."/>
            <person name="Gainer-Dewar J."/>
            <person name="Goldberg J."/>
            <person name="Griggs A."/>
            <person name="Gujja S."/>
            <person name="Hansen M."/>
            <person name="Howarth C."/>
            <person name="Imamovic A."/>
            <person name="Ireland A."/>
            <person name="Larimer J."/>
            <person name="McCowan C."/>
            <person name="Murphy C."/>
            <person name="Pearson M."/>
            <person name="Poon T.W."/>
            <person name="Priest M."/>
            <person name="Roberts A."/>
            <person name="Saif S."/>
            <person name="Shea T."/>
            <person name="Sisk P."/>
            <person name="Sykes S."/>
            <person name="Wortman J."/>
            <person name="Nusbaum C."/>
            <person name="Birren B."/>
        </authorList>
    </citation>
    <scope>NUCLEOTIDE SEQUENCE [LARGE SCALE GENOMIC DNA]</scope>
    <source>
        <strain evidence="10 11">CBS 119918</strain>
    </source>
</reference>
<evidence type="ECO:0008006" key="12">
    <source>
        <dbReference type="Google" id="ProtNLM"/>
    </source>
</evidence>
<dbReference type="RefSeq" id="XP_013258920.1">
    <property type="nucleotide sequence ID" value="XM_013403466.1"/>
</dbReference>
<keyword evidence="4" id="KW-0186">Copper</keyword>
<feature type="domain" description="Plastocyanin-like" evidence="8">
    <location>
        <begin position="560"/>
        <end position="676"/>
    </location>
</feature>
<proteinExistence type="inferred from homology"/>
<dbReference type="OrthoDB" id="2121828at2759"/>
<keyword evidence="2" id="KW-0479">Metal-binding</keyword>
<evidence type="ECO:0000256" key="1">
    <source>
        <dbReference type="ARBA" id="ARBA00010609"/>
    </source>
</evidence>
<dbReference type="PROSITE" id="PS00080">
    <property type="entry name" value="MULTICOPPER_OXIDASE2"/>
    <property type="match status" value="1"/>
</dbReference>
<feature type="compositionally biased region" description="Acidic residues" evidence="5">
    <location>
        <begin position="37"/>
        <end position="47"/>
    </location>
</feature>
<dbReference type="InterPro" id="IPR011706">
    <property type="entry name" value="Cu-oxidase_C"/>
</dbReference>
<evidence type="ECO:0000313" key="10">
    <source>
        <dbReference type="EMBL" id="KEF56330.1"/>
    </source>
</evidence>
<organism evidence="10 11">
    <name type="scientific">Exophiala aquamarina CBS 119918</name>
    <dbReference type="NCBI Taxonomy" id="1182545"/>
    <lineage>
        <taxon>Eukaryota</taxon>
        <taxon>Fungi</taxon>
        <taxon>Dikarya</taxon>
        <taxon>Ascomycota</taxon>
        <taxon>Pezizomycotina</taxon>
        <taxon>Eurotiomycetes</taxon>
        <taxon>Chaetothyriomycetidae</taxon>
        <taxon>Chaetothyriales</taxon>
        <taxon>Herpotrichiellaceae</taxon>
        <taxon>Exophiala</taxon>
    </lineage>
</organism>
<keyword evidence="11" id="KW-1185">Reference proteome</keyword>
<dbReference type="STRING" id="1182545.A0A072PLF3"/>
<dbReference type="Pfam" id="PF07732">
    <property type="entry name" value="Cu-oxidase_3"/>
    <property type="match status" value="1"/>
</dbReference>
<protein>
    <recommendedName>
        <fullName evidence="12">L-ascorbate oxidase</fullName>
    </recommendedName>
</protein>
<comment type="similarity">
    <text evidence="1">Belongs to the multicopper oxidase family.</text>
</comment>
<evidence type="ECO:0000256" key="6">
    <source>
        <dbReference type="SAM" id="Phobius"/>
    </source>
</evidence>
<dbReference type="HOGENOM" id="CLU_006504_7_2_1"/>
<evidence type="ECO:0000256" key="2">
    <source>
        <dbReference type="ARBA" id="ARBA00022723"/>
    </source>
</evidence>